<reference evidence="1" key="1">
    <citation type="submission" date="2022-05" db="EMBL/GenBank/DDBJ databases">
        <title>Comparative Genomics of Spacecraft Associated Microbes.</title>
        <authorList>
            <person name="Tran M.T."/>
            <person name="Wright A."/>
            <person name="Seuylemezian A."/>
            <person name="Eisen J."/>
            <person name="Coil D."/>
        </authorList>
    </citation>
    <scope>NUCLEOTIDE SEQUENCE</scope>
    <source>
        <strain evidence="1">FAIRING 10M-2.2</strain>
    </source>
</reference>
<protein>
    <submittedName>
        <fullName evidence="1">Uncharacterized protein</fullName>
    </submittedName>
</protein>
<dbReference type="EMBL" id="JAMBOP010000044">
    <property type="protein sequence ID" value="MCM3738437.1"/>
    <property type="molecule type" value="Genomic_DNA"/>
</dbReference>
<keyword evidence="2" id="KW-1185">Reference proteome</keyword>
<name>A0ACC6AEU5_9BACI</name>
<organism evidence="1 2">
    <name type="scientific">Bacillus cytotoxicus</name>
    <dbReference type="NCBI Taxonomy" id="580165"/>
    <lineage>
        <taxon>Bacteria</taxon>
        <taxon>Bacillati</taxon>
        <taxon>Bacillota</taxon>
        <taxon>Bacilli</taxon>
        <taxon>Bacillales</taxon>
        <taxon>Bacillaceae</taxon>
        <taxon>Bacillus</taxon>
        <taxon>Bacillus cereus group</taxon>
    </lineage>
</organism>
<dbReference type="Proteomes" id="UP001202289">
    <property type="component" value="Unassembled WGS sequence"/>
</dbReference>
<sequence length="79" mass="8892">MKKIIIAATVLIVTGGFVFYVKGVGAKSIEKKSFEVERIEEVEINNESWDIEFKNTESNKITISAEGKQKDKKTKRAIS</sequence>
<evidence type="ECO:0000313" key="1">
    <source>
        <dbReference type="EMBL" id="MCM3738437.1"/>
    </source>
</evidence>
<gene>
    <name evidence="1" type="ORF">M3215_22305</name>
</gene>
<proteinExistence type="predicted"/>
<accession>A0ACC6AEU5</accession>
<comment type="caution">
    <text evidence="1">The sequence shown here is derived from an EMBL/GenBank/DDBJ whole genome shotgun (WGS) entry which is preliminary data.</text>
</comment>
<evidence type="ECO:0000313" key="2">
    <source>
        <dbReference type="Proteomes" id="UP001202289"/>
    </source>
</evidence>